<evidence type="ECO:0000256" key="6">
    <source>
        <dbReference type="SAM" id="MobiDB-lite"/>
    </source>
</evidence>
<evidence type="ECO:0000256" key="7">
    <source>
        <dbReference type="SAM" id="Phobius"/>
    </source>
</evidence>
<keyword evidence="9" id="KW-1185">Reference proteome</keyword>
<dbReference type="CDD" id="cd13132">
    <property type="entry name" value="MATE_eukaryotic"/>
    <property type="match status" value="1"/>
</dbReference>
<dbReference type="Proteomes" id="UP000557566">
    <property type="component" value="Unassembled WGS sequence"/>
</dbReference>
<reference evidence="8 9" key="1">
    <citation type="journal article" date="2020" name="Genome Biol. Evol.">
        <title>A new high-quality draft genome assembly of the Chinese cordyceps Ophiocordyceps sinensis.</title>
        <authorList>
            <person name="Shu R."/>
            <person name="Zhang J."/>
            <person name="Meng Q."/>
            <person name="Zhang H."/>
            <person name="Zhou G."/>
            <person name="Li M."/>
            <person name="Wu P."/>
            <person name="Zhao Y."/>
            <person name="Chen C."/>
            <person name="Qin Q."/>
        </authorList>
    </citation>
    <scope>NUCLEOTIDE SEQUENCE [LARGE SCALE GENOMIC DNA]</scope>
    <source>
        <strain evidence="8 9">IOZ07</strain>
    </source>
</reference>
<feature type="transmembrane region" description="Helical" evidence="7">
    <location>
        <begin position="348"/>
        <end position="367"/>
    </location>
</feature>
<feature type="transmembrane region" description="Helical" evidence="7">
    <location>
        <begin position="132"/>
        <end position="149"/>
    </location>
</feature>
<dbReference type="EMBL" id="JAAVMX010000006">
    <property type="protein sequence ID" value="KAF4506939.1"/>
    <property type="molecule type" value="Genomic_DNA"/>
</dbReference>
<dbReference type="GO" id="GO:0042910">
    <property type="term" value="F:xenobiotic transmembrane transporter activity"/>
    <property type="evidence" value="ECO:0007669"/>
    <property type="project" value="InterPro"/>
</dbReference>
<comment type="caution">
    <text evidence="8">The sequence shown here is derived from an EMBL/GenBank/DDBJ whole genome shotgun (WGS) entry which is preliminary data.</text>
</comment>
<dbReference type="Pfam" id="PF01554">
    <property type="entry name" value="MatE"/>
    <property type="match status" value="2"/>
</dbReference>
<gene>
    <name evidence="8" type="ORF">G6O67_005623</name>
</gene>
<dbReference type="NCBIfam" id="TIGR00797">
    <property type="entry name" value="matE"/>
    <property type="match status" value="1"/>
</dbReference>
<dbReference type="InterPro" id="IPR045069">
    <property type="entry name" value="MATE_euk"/>
</dbReference>
<evidence type="ECO:0000256" key="4">
    <source>
        <dbReference type="ARBA" id="ARBA00022989"/>
    </source>
</evidence>
<feature type="transmembrane region" description="Helical" evidence="7">
    <location>
        <begin position="266"/>
        <end position="287"/>
    </location>
</feature>
<evidence type="ECO:0000256" key="2">
    <source>
        <dbReference type="ARBA" id="ARBA00010199"/>
    </source>
</evidence>
<feature type="compositionally biased region" description="Polar residues" evidence="6">
    <location>
        <begin position="15"/>
        <end position="29"/>
    </location>
</feature>
<organism evidence="8 9">
    <name type="scientific">Ophiocordyceps sinensis</name>
    <dbReference type="NCBI Taxonomy" id="72228"/>
    <lineage>
        <taxon>Eukaryota</taxon>
        <taxon>Fungi</taxon>
        <taxon>Dikarya</taxon>
        <taxon>Ascomycota</taxon>
        <taxon>Pezizomycotina</taxon>
        <taxon>Sordariomycetes</taxon>
        <taxon>Hypocreomycetidae</taxon>
        <taxon>Hypocreales</taxon>
        <taxon>Ophiocordycipitaceae</taxon>
        <taxon>Ophiocordyceps</taxon>
    </lineage>
</organism>
<dbReference type="GO" id="GO:0016020">
    <property type="term" value="C:membrane"/>
    <property type="evidence" value="ECO:0007669"/>
    <property type="project" value="UniProtKB-SubCell"/>
</dbReference>
<dbReference type="OrthoDB" id="2126698at2759"/>
<dbReference type="GO" id="GO:0015297">
    <property type="term" value="F:antiporter activity"/>
    <property type="evidence" value="ECO:0007669"/>
    <property type="project" value="InterPro"/>
</dbReference>
<feature type="transmembrane region" description="Helical" evidence="7">
    <location>
        <begin position="387"/>
        <end position="409"/>
    </location>
</feature>
<evidence type="ECO:0000256" key="1">
    <source>
        <dbReference type="ARBA" id="ARBA00004141"/>
    </source>
</evidence>
<comment type="similarity">
    <text evidence="2">Belongs to the multi antimicrobial extrusion (MATE) (TC 2.A.66.1) family.</text>
</comment>
<evidence type="ECO:0000313" key="8">
    <source>
        <dbReference type="EMBL" id="KAF4506939.1"/>
    </source>
</evidence>
<evidence type="ECO:0000256" key="3">
    <source>
        <dbReference type="ARBA" id="ARBA00022692"/>
    </source>
</evidence>
<dbReference type="AlphaFoldDB" id="A0A8H4LWQ2"/>
<name>A0A8H4LWQ2_9HYPO</name>
<keyword evidence="5 7" id="KW-0472">Membrane</keyword>
<protein>
    <recommendedName>
        <fullName evidence="10">Multi antimicrobial extrusion protein</fullName>
    </recommendedName>
</protein>
<feature type="transmembrane region" description="Helical" evidence="7">
    <location>
        <begin position="307"/>
        <end position="327"/>
    </location>
</feature>
<dbReference type="PANTHER" id="PTHR11206">
    <property type="entry name" value="MULTIDRUG RESISTANCE PROTEIN"/>
    <property type="match status" value="1"/>
</dbReference>
<proteinExistence type="inferred from homology"/>
<evidence type="ECO:0008006" key="10">
    <source>
        <dbReference type="Google" id="ProtNLM"/>
    </source>
</evidence>
<comment type="subcellular location">
    <subcellularLocation>
        <location evidence="1">Membrane</location>
        <topology evidence="1">Multi-pass membrane protein</topology>
    </subcellularLocation>
</comment>
<feature type="transmembrane region" description="Helical" evidence="7">
    <location>
        <begin position="225"/>
        <end position="246"/>
    </location>
</feature>
<keyword evidence="3 7" id="KW-0812">Transmembrane</keyword>
<feature type="transmembrane region" description="Helical" evidence="7">
    <location>
        <begin position="449"/>
        <end position="469"/>
    </location>
</feature>
<evidence type="ECO:0000313" key="9">
    <source>
        <dbReference type="Proteomes" id="UP000557566"/>
    </source>
</evidence>
<feature type="transmembrane region" description="Helical" evidence="7">
    <location>
        <begin position="421"/>
        <end position="443"/>
    </location>
</feature>
<evidence type="ECO:0000256" key="5">
    <source>
        <dbReference type="ARBA" id="ARBA00023136"/>
    </source>
</evidence>
<keyword evidence="4 7" id="KW-1133">Transmembrane helix</keyword>
<sequence>MGHRSIQPAGHEASPTETSPLLKSVSGSADVSGDCVASDTRGTWSHEARVIASYSAPLIVTFLLQYSVDASSLIAAGRLGKVELGAVSLANMSAAITCFAPIQGLATSLDTLCAQAYGSGNKHLVGLYCQRMTLFLLCHLVPMAVLWFYSEPILARLVADAETARLAASYLRVLTCAMPGYVLFETGKRFLQAQGLFRATTYMLLVAAPCHVLLVWLLVGRLGFIGAPVAIAVTRTFIPVLFFVWVRFVHGSACRVALSRRAFANWWTMIRLSVPGMVMMEAEYLAFELMIIASSRFGTDHLAAQSILSAIATISFQVPFSVSIASSTRVASLVGAGTVDAAKVAAKVAFAATCITGCLNVVVYTALRLQLPFIFTDDPAVAALASQVLPLLSTTTFLEGLAVTAHGLLRGIGRQSIGGPVTISAYYLVALPVSGGLAFGLGWKLQGLLLGLTIGLVGVSLVEYTYLCLTDWRKTATEAAARNAAG</sequence>
<dbReference type="GO" id="GO:1990961">
    <property type="term" value="P:xenobiotic detoxification by transmembrane export across the plasma membrane"/>
    <property type="evidence" value="ECO:0007669"/>
    <property type="project" value="InterPro"/>
</dbReference>
<feature type="transmembrane region" description="Helical" evidence="7">
    <location>
        <begin position="196"/>
        <end position="219"/>
    </location>
</feature>
<accession>A0A8H4LWQ2</accession>
<dbReference type="InterPro" id="IPR002528">
    <property type="entry name" value="MATE_fam"/>
</dbReference>
<feature type="region of interest" description="Disordered" evidence="6">
    <location>
        <begin position="1"/>
        <end position="31"/>
    </location>
</feature>